<dbReference type="PRINTS" id="PR00364">
    <property type="entry name" value="DISEASERSIST"/>
</dbReference>
<dbReference type="SUPFAM" id="SSF52058">
    <property type="entry name" value="L domain-like"/>
    <property type="match status" value="1"/>
</dbReference>
<dbReference type="Proteomes" id="UP000032141">
    <property type="component" value="Chromosome C9"/>
</dbReference>
<dbReference type="RefSeq" id="XP_013611226.1">
    <property type="nucleotide sequence ID" value="XM_013755772.1"/>
</dbReference>
<dbReference type="FunFam" id="3.80.10.10:FF:000386">
    <property type="entry name" value="Disease resistance protein RPS4"/>
    <property type="match status" value="1"/>
</dbReference>
<reference evidence="7" key="2">
    <citation type="submission" date="2015-03" db="UniProtKB">
        <authorList>
            <consortium name="EnsemblPlants"/>
        </authorList>
    </citation>
    <scope>IDENTIFICATION</scope>
</reference>
<dbReference type="GO" id="GO:0016787">
    <property type="term" value="F:hydrolase activity"/>
    <property type="evidence" value="ECO:0007669"/>
    <property type="project" value="UniProtKB-KW"/>
</dbReference>
<dbReference type="Pfam" id="PF01582">
    <property type="entry name" value="TIR"/>
    <property type="match status" value="1"/>
</dbReference>
<evidence type="ECO:0000313" key="8">
    <source>
        <dbReference type="Proteomes" id="UP000032141"/>
    </source>
</evidence>
<evidence type="ECO:0000256" key="3">
    <source>
        <dbReference type="ARBA" id="ARBA00022801"/>
    </source>
</evidence>
<protein>
    <recommendedName>
        <fullName evidence="6">TIR domain-containing protein</fullName>
    </recommendedName>
</protein>
<evidence type="ECO:0000313" key="7">
    <source>
        <dbReference type="EnsemblPlants" id="Bo9g035360.1"/>
    </source>
</evidence>
<keyword evidence="2" id="KW-0677">Repeat</keyword>
<keyword evidence="8" id="KW-1185">Reference proteome</keyword>
<dbReference type="Gene3D" id="3.40.50.10140">
    <property type="entry name" value="Toll/interleukin-1 receptor homology (TIR) domain"/>
    <property type="match status" value="1"/>
</dbReference>
<evidence type="ECO:0000256" key="2">
    <source>
        <dbReference type="ARBA" id="ARBA00022737"/>
    </source>
</evidence>
<dbReference type="Gramene" id="Bo9g035360.1">
    <property type="protein sequence ID" value="Bo9g035360.1"/>
    <property type="gene ID" value="Bo9g035360"/>
</dbReference>
<dbReference type="InterPro" id="IPR044974">
    <property type="entry name" value="Disease_R_plants"/>
</dbReference>
<dbReference type="InterPro" id="IPR035897">
    <property type="entry name" value="Toll_tir_struct_dom_sf"/>
</dbReference>
<dbReference type="Pfam" id="PF00931">
    <property type="entry name" value="NB-ARC"/>
    <property type="match status" value="1"/>
</dbReference>
<proteinExistence type="predicted"/>
<dbReference type="GO" id="GO:0007165">
    <property type="term" value="P:signal transduction"/>
    <property type="evidence" value="ECO:0007669"/>
    <property type="project" value="InterPro"/>
</dbReference>
<evidence type="ECO:0000256" key="4">
    <source>
        <dbReference type="ARBA" id="ARBA00022821"/>
    </source>
</evidence>
<dbReference type="Gene3D" id="1.10.8.430">
    <property type="entry name" value="Helical domain of apoptotic protease-activating factors"/>
    <property type="match status" value="1"/>
</dbReference>
<sequence length="1052" mass="119314">MSSLMSSSSSSSSSRPRTWRYSVFSSFHGPDVRKTFLSHLRKQFNTNGISMFDDQGIERGQTIAPELIRAIRESRISIVVLSKNYASSSWCLDELVEIFKCKEDNNQIVMTVFYGGVDPSDVRKQTGDFGKVFKKTCTRKTEEERRKWSQALTDAGDIAGEHFLNWDNESETIEKIARDVSNKLNATIVSNDFEDMVGIEAHLEKMQSLLLLDDEDGVMLVVICGPAGIGKTTIARALYSRLSSTFQLSCFMENLRESCNSGGLDEYGWKLRLQELLLSKILNQNGIKINHLGMMPQRLCDQKVFIILDDVDDLQQLEALANDTNWFGHGSRIIVTTENQELLEQHGINNTYHVDFPPKENARKILCRYAFKQSWAPYGFENLAERATELCSNLPLGLRVMGSMLRGKKEDDWESMLQRLEKSSISKIDALLRVGFDSLHESDQTIFLLIAVFFNYEDDGHVKTMLADSGLDVRLGLKTLAYKSLIHLSTKGEIVMHKLLKQVGIQAIQRQEPRKRQILIDTDNILDALENDFGNRSLMGISFDISTIKDSMDISPRALKRMRNLRFLWIYNSRWDTNVRVHVPEDMDFPPRLKLLHWEEYPGKCLPHTLRPENLVKLYLEESKLKHLWKGTQPLGNLKKLNLNSSYNLEELPDLGNATNLEILDVCKCQSLVEIHSSVGNLHKLEKLKMNYCGKLQVVPSLFNLASLQSVSIAGCYQLRKFPDISATITELKIIDTMLEELTASIRLGSRLEDLYIVGSVIPNEYFLTHPHVARLMLEKSGADIERLPDCIKDLHCLEDLFIIGCPKLVSLPELPRSLTRLVVWNCESLETLVPFPSDSQIFILFFPNCFKLGPEARRVIIQQRSCHQFLPGRDIPAEFTHRAIGKSLTITSNACGGFRMCVIFSPKSEMGVAIDIDLMCRISINGCPKENCIVSLVGGVRSEHLAIFYSEILREYDEVEQYSEILFEFSSSSQDIEIVECGVQILVEETNSEQLLDNDNGSLADESFELDASRVKIIDDLHGSLEFDASRVDTDDDLLGLFAPTFFSFGF</sequence>
<dbReference type="GO" id="GO:0043531">
    <property type="term" value="F:ADP binding"/>
    <property type="evidence" value="ECO:0007669"/>
    <property type="project" value="InterPro"/>
</dbReference>
<dbReference type="KEGG" id="boe:106317952"/>
<dbReference type="SMART" id="SM00255">
    <property type="entry name" value="TIR"/>
    <property type="match status" value="1"/>
</dbReference>
<dbReference type="EnsemblPlants" id="Bo9g035360.1">
    <property type="protein sequence ID" value="Bo9g035360.1"/>
    <property type="gene ID" value="Bo9g035360"/>
</dbReference>
<dbReference type="PANTHER" id="PTHR11017:SF348">
    <property type="entry name" value="TIR DOMAIN-CONTAINING PROTEIN"/>
    <property type="match status" value="1"/>
</dbReference>
<dbReference type="OMA" id="DSQIFIL"/>
<dbReference type="InterPro" id="IPR032675">
    <property type="entry name" value="LRR_dom_sf"/>
</dbReference>
<organism evidence="7 8">
    <name type="scientific">Brassica oleracea var. oleracea</name>
    <dbReference type="NCBI Taxonomy" id="109376"/>
    <lineage>
        <taxon>Eukaryota</taxon>
        <taxon>Viridiplantae</taxon>
        <taxon>Streptophyta</taxon>
        <taxon>Embryophyta</taxon>
        <taxon>Tracheophyta</taxon>
        <taxon>Spermatophyta</taxon>
        <taxon>Magnoliopsida</taxon>
        <taxon>eudicotyledons</taxon>
        <taxon>Gunneridae</taxon>
        <taxon>Pentapetalae</taxon>
        <taxon>rosids</taxon>
        <taxon>malvids</taxon>
        <taxon>Brassicales</taxon>
        <taxon>Brassicaceae</taxon>
        <taxon>Brassiceae</taxon>
        <taxon>Brassica</taxon>
    </lineage>
</organism>
<keyword evidence="1" id="KW-0433">Leucine-rich repeat</keyword>
<dbReference type="InterPro" id="IPR058192">
    <property type="entry name" value="WHD_ROQ1-like"/>
</dbReference>
<dbReference type="AlphaFoldDB" id="A0A0D3E4J4"/>
<dbReference type="FunFam" id="3.40.50.300:FF:001002">
    <property type="entry name" value="Disease resistance protein (TIR-NBS-LRR class)"/>
    <property type="match status" value="1"/>
</dbReference>
<dbReference type="SUPFAM" id="SSF52540">
    <property type="entry name" value="P-loop containing nucleoside triphosphate hydrolases"/>
    <property type="match status" value="1"/>
</dbReference>
<evidence type="ECO:0000256" key="1">
    <source>
        <dbReference type="ARBA" id="ARBA00022614"/>
    </source>
</evidence>
<dbReference type="GeneID" id="106317952"/>
<dbReference type="HOGENOM" id="CLU_001561_0_1_1"/>
<evidence type="ECO:0000256" key="5">
    <source>
        <dbReference type="ARBA" id="ARBA00023027"/>
    </source>
</evidence>
<dbReference type="SUPFAM" id="SSF52200">
    <property type="entry name" value="Toll/Interleukin receptor TIR domain"/>
    <property type="match status" value="1"/>
</dbReference>
<dbReference type="STRING" id="109376.A0A0D3E4J4"/>
<dbReference type="InterPro" id="IPR027417">
    <property type="entry name" value="P-loop_NTPase"/>
</dbReference>
<dbReference type="GO" id="GO:0006952">
    <property type="term" value="P:defense response"/>
    <property type="evidence" value="ECO:0007669"/>
    <property type="project" value="UniProtKB-KW"/>
</dbReference>
<dbReference type="eggNOG" id="ENOG502QQ7T">
    <property type="taxonomic scope" value="Eukaryota"/>
</dbReference>
<dbReference type="OrthoDB" id="1030405at2759"/>
<dbReference type="Gene3D" id="3.40.50.300">
    <property type="entry name" value="P-loop containing nucleotide triphosphate hydrolases"/>
    <property type="match status" value="1"/>
</dbReference>
<dbReference type="PANTHER" id="PTHR11017">
    <property type="entry name" value="LEUCINE-RICH REPEAT-CONTAINING PROTEIN"/>
    <property type="match status" value="1"/>
</dbReference>
<dbReference type="FunFam" id="3.40.50.10140:FF:000007">
    <property type="entry name" value="Disease resistance protein (TIR-NBS-LRR class)"/>
    <property type="match status" value="1"/>
</dbReference>
<dbReference type="Pfam" id="PF23282">
    <property type="entry name" value="WHD_ROQ1"/>
    <property type="match status" value="1"/>
</dbReference>
<feature type="domain" description="TIR" evidence="6">
    <location>
        <begin position="19"/>
        <end position="184"/>
    </location>
</feature>
<keyword evidence="4" id="KW-0611">Plant defense</keyword>
<dbReference type="Gene3D" id="3.80.10.10">
    <property type="entry name" value="Ribonuclease Inhibitor"/>
    <property type="match status" value="2"/>
</dbReference>
<name>A0A0D3E4J4_BRAOL</name>
<evidence type="ECO:0000259" key="6">
    <source>
        <dbReference type="PROSITE" id="PS50104"/>
    </source>
</evidence>
<keyword evidence="5" id="KW-0520">NAD</keyword>
<dbReference type="InterPro" id="IPR042197">
    <property type="entry name" value="Apaf_helical"/>
</dbReference>
<dbReference type="PROSITE" id="PS50104">
    <property type="entry name" value="TIR"/>
    <property type="match status" value="1"/>
</dbReference>
<reference evidence="7 8" key="1">
    <citation type="journal article" date="2014" name="Genome Biol.">
        <title>Transcriptome and methylome profiling reveals relics of genome dominance in the mesopolyploid Brassica oleracea.</title>
        <authorList>
            <person name="Parkin I.A."/>
            <person name="Koh C."/>
            <person name="Tang H."/>
            <person name="Robinson S.J."/>
            <person name="Kagale S."/>
            <person name="Clarke W.E."/>
            <person name="Town C.D."/>
            <person name="Nixon J."/>
            <person name="Krishnakumar V."/>
            <person name="Bidwell S.L."/>
            <person name="Denoeud F."/>
            <person name="Belcram H."/>
            <person name="Links M.G."/>
            <person name="Just J."/>
            <person name="Clarke C."/>
            <person name="Bender T."/>
            <person name="Huebert T."/>
            <person name="Mason A.S."/>
            <person name="Pires J.C."/>
            <person name="Barker G."/>
            <person name="Moore J."/>
            <person name="Walley P.G."/>
            <person name="Manoli S."/>
            <person name="Batley J."/>
            <person name="Edwards D."/>
            <person name="Nelson M.N."/>
            <person name="Wang X."/>
            <person name="Paterson A.H."/>
            <person name="King G."/>
            <person name="Bancroft I."/>
            <person name="Chalhoub B."/>
            <person name="Sharpe A.G."/>
        </authorList>
    </citation>
    <scope>NUCLEOTIDE SEQUENCE</scope>
    <source>
        <strain evidence="7 8">cv. TO1000</strain>
    </source>
</reference>
<keyword evidence="3" id="KW-0378">Hydrolase</keyword>
<dbReference type="InterPro" id="IPR002182">
    <property type="entry name" value="NB-ARC"/>
</dbReference>
<dbReference type="InterPro" id="IPR000157">
    <property type="entry name" value="TIR_dom"/>
</dbReference>
<accession>A0A0D3E4J4</accession>